<proteinExistence type="inferred from homology"/>
<evidence type="ECO:0000313" key="17">
    <source>
        <dbReference type="Proteomes" id="UP001168167"/>
    </source>
</evidence>
<dbReference type="InterPro" id="IPR013986">
    <property type="entry name" value="DExx_box_DNA_helicase_dom_sf"/>
</dbReference>
<evidence type="ECO:0000256" key="11">
    <source>
        <dbReference type="ARBA" id="ARBA00048988"/>
    </source>
</evidence>
<evidence type="ECO:0000256" key="5">
    <source>
        <dbReference type="ARBA" id="ARBA00022840"/>
    </source>
</evidence>
<evidence type="ECO:0000256" key="7">
    <source>
        <dbReference type="ARBA" id="ARBA00023235"/>
    </source>
</evidence>
<dbReference type="Pfam" id="PF21196">
    <property type="entry name" value="PcrA_UvrD_tudor"/>
    <property type="match status" value="1"/>
</dbReference>
<evidence type="ECO:0000259" key="15">
    <source>
        <dbReference type="PROSITE" id="PS51217"/>
    </source>
</evidence>
<name>A0ABT7QKS8_9GAMM</name>
<dbReference type="InterPro" id="IPR014017">
    <property type="entry name" value="DNA_helicase_UvrD-like_C"/>
</dbReference>
<feature type="region of interest" description="Disordered" evidence="13">
    <location>
        <begin position="654"/>
        <end position="680"/>
    </location>
</feature>
<keyword evidence="5 12" id="KW-0067">ATP-binding</keyword>
<comment type="catalytic activity">
    <reaction evidence="11">
        <text>ATP + H2O = ADP + phosphate + H(+)</text>
        <dbReference type="Rhea" id="RHEA:13065"/>
        <dbReference type="ChEBI" id="CHEBI:15377"/>
        <dbReference type="ChEBI" id="CHEBI:15378"/>
        <dbReference type="ChEBI" id="CHEBI:30616"/>
        <dbReference type="ChEBI" id="CHEBI:43474"/>
        <dbReference type="ChEBI" id="CHEBI:456216"/>
        <dbReference type="EC" id="5.6.2.4"/>
    </reaction>
</comment>
<evidence type="ECO:0000256" key="9">
    <source>
        <dbReference type="ARBA" id="ARBA00034808"/>
    </source>
</evidence>
<feature type="domain" description="UvrD-like helicase ATP-binding" evidence="14">
    <location>
        <begin position="15"/>
        <end position="292"/>
    </location>
</feature>
<keyword evidence="2 12" id="KW-0547">Nucleotide-binding</keyword>
<keyword evidence="4 12" id="KW-0347">Helicase</keyword>
<evidence type="ECO:0000256" key="8">
    <source>
        <dbReference type="ARBA" id="ARBA00034617"/>
    </source>
</evidence>
<sequence>MINSAAPYLMDSFLNLLNPHQREAVCHNGEGLLVLAGAGTGKTRVLTSRIAWLLSEGHCQSRDIMAVTFTNKAAKEMRERLEVMVAFGFSGLTLGTFHGICHRLLRRHAVAAGVDKNFQIMDSSDQLTFIRRLLREKQVDEKEFPPTECRSYINAAKENGVRAAAAPVPHKRAAAMRELYSWYEESCRREHKADFAELLLAVVELLRKDADLRTHYARRFLHILVDEFQDTNALQYEWLKLLDSGDNHFFAVGDDDQSIYAFRGADPGNMLRFQEELRSNTIVRLEQNYRSTGNILHAANRLIATNHNRIGKNLKTDQGGGAPINIIRATKDIEEAANIVIATKQLLETNMVADEVAVLYRTNAQSRLLEQAMIEYAIPYRIYGGTRFYERLEVKHALAYLRLIAGDDRDALIRVINMPPRGIGTRAIEKLQETATQMGSNLFAALEAVQIPKIGQFAALLRKIRALYASGADLPTLARAAIEQSGLLEHYSAKTEDTERAENLREFVNGAVLFQTSETDNEDNSPLLQFIANAVLESGEAQGAPSNAVNLMTIHAAKGLEFMHVFVAGLEEGLFPTSQSLNSINTAAIEEERRLMYVALTRARRELSLHYAGSRQVYGETKYLPPSRFLNELPADCLSTDAVDTLATPVPSITSVPQPSFQRTRLPRPPMPTDEDNIPDMRYRAGDTVLHPRYGKGVVIRRQGNGDDLQVQVTFKKLGIKTFKAALAPLKKISG</sequence>
<organism evidence="16 17">
    <name type="scientific">Candidatus Doriopsillibacter californiensis</name>
    <dbReference type="NCBI Taxonomy" id="2970740"/>
    <lineage>
        <taxon>Bacteria</taxon>
        <taxon>Pseudomonadati</taxon>
        <taxon>Pseudomonadota</taxon>
        <taxon>Gammaproteobacteria</taxon>
        <taxon>Candidatus Tethybacterales</taxon>
        <taxon>Candidatus Persebacteraceae</taxon>
        <taxon>Candidatus Doriopsillibacter</taxon>
    </lineage>
</organism>
<keyword evidence="6" id="KW-0238">DNA-binding</keyword>
<evidence type="ECO:0000259" key="14">
    <source>
        <dbReference type="PROSITE" id="PS51198"/>
    </source>
</evidence>
<dbReference type="GO" id="GO:0008854">
    <property type="term" value="F:exodeoxyribonuclease V activity"/>
    <property type="evidence" value="ECO:0007669"/>
    <property type="project" value="UniProtKB-EC"/>
</dbReference>
<feature type="compositionally biased region" description="Polar residues" evidence="13">
    <location>
        <begin position="654"/>
        <end position="663"/>
    </location>
</feature>
<dbReference type="Pfam" id="PF13361">
    <property type="entry name" value="UvrD_C"/>
    <property type="match status" value="1"/>
</dbReference>
<dbReference type="CDD" id="cd18807">
    <property type="entry name" value="SF1_C_UvrD"/>
    <property type="match status" value="1"/>
</dbReference>
<dbReference type="PANTHER" id="PTHR11070:SF2">
    <property type="entry name" value="ATP-DEPENDENT DNA HELICASE SRS2"/>
    <property type="match status" value="1"/>
</dbReference>
<dbReference type="Gene3D" id="1.10.486.10">
    <property type="entry name" value="PCRA, domain 4"/>
    <property type="match status" value="1"/>
</dbReference>
<dbReference type="SUPFAM" id="SSF52540">
    <property type="entry name" value="P-loop containing nucleoside triphosphate hydrolases"/>
    <property type="match status" value="1"/>
</dbReference>
<dbReference type="Gene3D" id="1.10.10.160">
    <property type="match status" value="1"/>
</dbReference>
<dbReference type="InterPro" id="IPR027417">
    <property type="entry name" value="P-loop_NTPase"/>
</dbReference>
<keyword evidence="7" id="KW-0413">Isomerase</keyword>
<dbReference type="InterPro" id="IPR014016">
    <property type="entry name" value="UvrD-like_ATP-bd"/>
</dbReference>
<dbReference type="Pfam" id="PF00580">
    <property type="entry name" value="UvrD-helicase"/>
    <property type="match status" value="1"/>
</dbReference>
<dbReference type="InterPro" id="IPR000212">
    <property type="entry name" value="DNA_helicase_UvrD/REP"/>
</dbReference>
<comment type="caution">
    <text evidence="16">The sequence shown here is derived from an EMBL/GenBank/DDBJ whole genome shotgun (WGS) entry which is preliminary data.</text>
</comment>
<feature type="domain" description="UvrD-like helicase C-terminal" evidence="15">
    <location>
        <begin position="293"/>
        <end position="559"/>
    </location>
</feature>
<dbReference type="PANTHER" id="PTHR11070">
    <property type="entry name" value="UVRD / RECB / PCRA DNA HELICASE FAMILY MEMBER"/>
    <property type="match status" value="1"/>
</dbReference>
<comment type="similarity">
    <text evidence="1">Belongs to the helicase family. UvrD subfamily.</text>
</comment>
<protein>
    <recommendedName>
        <fullName evidence="9">DNA 3'-5' helicase</fullName>
        <ecNumber evidence="9">5.6.2.4</ecNumber>
    </recommendedName>
    <alternativeName>
        <fullName evidence="10">DNA 3'-5' helicase II</fullName>
    </alternativeName>
</protein>
<feature type="binding site" evidence="12">
    <location>
        <begin position="36"/>
        <end position="43"/>
    </location>
    <ligand>
        <name>ATP</name>
        <dbReference type="ChEBI" id="CHEBI:30616"/>
    </ligand>
</feature>
<evidence type="ECO:0000256" key="4">
    <source>
        <dbReference type="ARBA" id="ARBA00022806"/>
    </source>
</evidence>
<dbReference type="Gene3D" id="3.40.50.300">
    <property type="entry name" value="P-loop containing nucleotide triphosphate hydrolases"/>
    <property type="match status" value="2"/>
</dbReference>
<dbReference type="Proteomes" id="UP001168167">
    <property type="component" value="Unassembled WGS sequence"/>
</dbReference>
<gene>
    <name evidence="16" type="ORF">NQX30_01765</name>
</gene>
<reference evidence="16" key="1">
    <citation type="submission" date="2022-08" db="EMBL/GenBank/DDBJ databases">
        <authorList>
            <person name="Dzunkova M."/>
            <person name="La Clair J."/>
            <person name="Tyml T."/>
            <person name="Doud D."/>
            <person name="Schulz F."/>
            <person name="Piquer S."/>
            <person name="Porcel Sanchis D."/>
            <person name="Osborn A."/>
            <person name="Robinson D."/>
            <person name="Louie K.B."/>
            <person name="Bowen B.P."/>
            <person name="Bowers R."/>
            <person name="Lee J."/>
            <person name="Arnau Llombart V."/>
            <person name="Diaz Villanueva W."/>
            <person name="Gosliner T."/>
            <person name="Northen T."/>
            <person name="Cheng J.-F."/>
            <person name="Burkart M.D."/>
            <person name="Woyke T."/>
        </authorList>
    </citation>
    <scope>NUCLEOTIDE SEQUENCE</scope>
    <source>
        <strain evidence="16">Df01</strain>
    </source>
</reference>
<evidence type="ECO:0000256" key="3">
    <source>
        <dbReference type="ARBA" id="ARBA00022801"/>
    </source>
</evidence>
<dbReference type="PROSITE" id="PS51217">
    <property type="entry name" value="UVRD_HELICASE_CTER"/>
    <property type="match status" value="1"/>
</dbReference>
<keyword evidence="17" id="KW-1185">Reference proteome</keyword>
<evidence type="ECO:0000256" key="13">
    <source>
        <dbReference type="SAM" id="MobiDB-lite"/>
    </source>
</evidence>
<keyword evidence="3 12" id="KW-0378">Hydrolase</keyword>
<accession>A0ABT7QKS8</accession>
<evidence type="ECO:0000256" key="10">
    <source>
        <dbReference type="ARBA" id="ARBA00034923"/>
    </source>
</evidence>
<evidence type="ECO:0000256" key="12">
    <source>
        <dbReference type="PROSITE-ProRule" id="PRU00560"/>
    </source>
</evidence>
<evidence type="ECO:0000313" key="16">
    <source>
        <dbReference type="EMBL" id="MDM5147108.1"/>
    </source>
</evidence>
<dbReference type="EMBL" id="JANQAO010000001">
    <property type="protein sequence ID" value="MDM5147108.1"/>
    <property type="molecule type" value="Genomic_DNA"/>
</dbReference>
<evidence type="ECO:0000256" key="2">
    <source>
        <dbReference type="ARBA" id="ARBA00022741"/>
    </source>
</evidence>
<evidence type="ECO:0000256" key="6">
    <source>
        <dbReference type="ARBA" id="ARBA00023125"/>
    </source>
</evidence>
<dbReference type="PROSITE" id="PS51198">
    <property type="entry name" value="UVRD_HELICASE_ATP_BIND"/>
    <property type="match status" value="1"/>
</dbReference>
<dbReference type="CDD" id="cd17932">
    <property type="entry name" value="DEXQc_UvrD"/>
    <property type="match status" value="1"/>
</dbReference>
<reference evidence="16" key="2">
    <citation type="journal article" date="2023" name="Microbiome">
        <title>Synthase-selected sorting approach identifies a beta-lactone synthase in a nudibranch symbiotic bacterium.</title>
        <authorList>
            <person name="Dzunkova M."/>
            <person name="La Clair J.J."/>
            <person name="Tyml T."/>
            <person name="Doud D."/>
            <person name="Schulz F."/>
            <person name="Piquer-Esteban S."/>
            <person name="Porcel Sanchis D."/>
            <person name="Osborn A."/>
            <person name="Robinson D."/>
            <person name="Louie K.B."/>
            <person name="Bowen B.P."/>
            <person name="Bowers R.M."/>
            <person name="Lee J."/>
            <person name="Arnau V."/>
            <person name="Diaz-Villanueva W."/>
            <person name="Stepanauskas R."/>
            <person name="Gosliner T."/>
            <person name="Date S.V."/>
            <person name="Northen T.R."/>
            <person name="Cheng J.F."/>
            <person name="Burkart M.D."/>
            <person name="Woyke T."/>
        </authorList>
    </citation>
    <scope>NUCLEOTIDE SEQUENCE</scope>
    <source>
        <strain evidence="16">Df01</strain>
    </source>
</reference>
<comment type="catalytic activity">
    <reaction evidence="8">
        <text>Couples ATP hydrolysis with the unwinding of duplex DNA by translocating in the 3'-5' direction.</text>
        <dbReference type="EC" id="5.6.2.4"/>
    </reaction>
</comment>
<evidence type="ECO:0000256" key="1">
    <source>
        <dbReference type="ARBA" id="ARBA00009922"/>
    </source>
</evidence>
<dbReference type="EC" id="5.6.2.4" evidence="9"/>